<sequence>MSLERDSVCVPVEIDPPSHSGAQKSHAKMLSPKFRLGQSAPRPESKSVAGKELTMANKNRSKSSGLHEIEEDLHRPLLDTLNECDWKFHWARTAHLDPEAAVVDNPTLNLNVQMAATLVEQAILGRFMPLEVIYHRNHERAKEAYVFYYRLRPARVVSFFVLVMLPVFEVPFWCKGEMPQPCGDPELYALSGIPYIKNWHSLLIQALCLTFLVFSTILQWYFLGKTFWTRPLSFCKVGLLAIMIVLVMIPAAGMYGPEATLLSMYIRFIIPIVFTRPLRMCSRMIGRIMPTCVNIAVLLVIFLLLSAYVGMLLFGKKTSEFKDYPTSLLNLMVLLTTANNPNVWAPAYTTNRWAFVFFFIFLVVGLFFLCNLAFMVIYSNYKVEIANEVAKRTSLQYTTLDAAFTLLDRLQQNSINGSSLIALFHAMNLYRDIPDFQLHEHNIFFALGKNEHSMIDRDEFETVYSLIALEIEQQVQSLAQPAGLFRKMISKFWWLQFSDHPPYTHFIWAATSVSLVLAILERWTEEDNALKRNLILAEFSMGWLFLLDTLIKIVLQSWSVYWRRNLNRFDFVFALLLLFLIFAPSSVFGIEPHWVSFLFIAKAFRVLSLVTLSSHWGLMAHTLINLLPATAPILMLQFLICSSFSLLGVHLFGGKVYIGHPLLENTEYANGRLFAFNYNDYASALVTSFNLCVVNNWYVIMDAYAFVTETPWSRSFFIVFWAVAVAFSLPIVVAFFVEAFVKQMEKVVLLQVPQGASVFPSKSTYTRKLSYHDLYKDIVKNPTGPMSTMSI</sequence>
<feature type="transmembrane region" description="Helical" evidence="6">
    <location>
        <begin position="291"/>
        <end position="314"/>
    </location>
</feature>
<dbReference type="Pfam" id="PF00520">
    <property type="entry name" value="Ion_trans"/>
    <property type="match status" value="2"/>
</dbReference>
<reference evidence="8" key="1">
    <citation type="submission" date="2024-02" db="EMBL/GenBank/DDBJ databases">
        <authorList>
            <consortium name="ELIXIR-Norway"/>
            <consortium name="Elixir Norway"/>
        </authorList>
    </citation>
    <scope>NUCLEOTIDE SEQUENCE</scope>
</reference>
<dbReference type="SUPFAM" id="SSF81324">
    <property type="entry name" value="Voltage-gated potassium channels"/>
    <property type="match status" value="1"/>
</dbReference>
<keyword evidence="3 6" id="KW-1133">Transmembrane helix</keyword>
<evidence type="ECO:0000259" key="7">
    <source>
        <dbReference type="Pfam" id="PF00520"/>
    </source>
</evidence>
<name>A0ABP0WDB7_9BRYO</name>
<feature type="transmembrane region" description="Helical" evidence="6">
    <location>
        <begin position="716"/>
        <end position="737"/>
    </location>
</feature>
<evidence type="ECO:0000256" key="2">
    <source>
        <dbReference type="ARBA" id="ARBA00022692"/>
    </source>
</evidence>
<feature type="transmembrane region" description="Helical" evidence="6">
    <location>
        <begin position="540"/>
        <end position="562"/>
    </location>
</feature>
<evidence type="ECO:0000256" key="4">
    <source>
        <dbReference type="ARBA" id="ARBA00023136"/>
    </source>
</evidence>
<feature type="domain" description="Ion transport" evidence="7">
    <location>
        <begin position="501"/>
        <end position="745"/>
    </location>
</feature>
<feature type="transmembrane region" description="Helical" evidence="6">
    <location>
        <begin position="261"/>
        <end position="279"/>
    </location>
</feature>
<dbReference type="InterPro" id="IPR027359">
    <property type="entry name" value="Volt_channel_dom_sf"/>
</dbReference>
<feature type="transmembrane region" description="Helical" evidence="6">
    <location>
        <begin position="156"/>
        <end position="173"/>
    </location>
</feature>
<organism evidence="8 9">
    <name type="scientific">Sphagnum jensenii</name>
    <dbReference type="NCBI Taxonomy" id="128206"/>
    <lineage>
        <taxon>Eukaryota</taxon>
        <taxon>Viridiplantae</taxon>
        <taxon>Streptophyta</taxon>
        <taxon>Embryophyta</taxon>
        <taxon>Bryophyta</taxon>
        <taxon>Sphagnophytina</taxon>
        <taxon>Sphagnopsida</taxon>
        <taxon>Sphagnales</taxon>
        <taxon>Sphagnaceae</taxon>
        <taxon>Sphagnum</taxon>
    </lineage>
</organism>
<evidence type="ECO:0000256" key="3">
    <source>
        <dbReference type="ARBA" id="ARBA00022989"/>
    </source>
</evidence>
<dbReference type="Proteomes" id="UP001497444">
    <property type="component" value="Chromosome 16"/>
</dbReference>
<protein>
    <recommendedName>
        <fullName evidence="7">Ion transport domain-containing protein</fullName>
    </recommendedName>
</protein>
<accession>A0ABP0WDB7</accession>
<keyword evidence="4 6" id="KW-0472">Membrane</keyword>
<keyword evidence="2 6" id="KW-0812">Transmembrane</keyword>
<evidence type="ECO:0000313" key="9">
    <source>
        <dbReference type="Proteomes" id="UP001497444"/>
    </source>
</evidence>
<feature type="transmembrane region" description="Helical" evidence="6">
    <location>
        <begin position="569"/>
        <end position="588"/>
    </location>
</feature>
<feature type="domain" description="Ion transport" evidence="7">
    <location>
        <begin position="203"/>
        <end position="382"/>
    </location>
</feature>
<dbReference type="PANTHER" id="PTHR46988">
    <property type="entry name" value="TWO PORE CALCIUM CHANNEL PROTEIN 1"/>
    <property type="match status" value="1"/>
</dbReference>
<gene>
    <name evidence="8" type="ORF">CSSPJE1EN1_LOCUS9885</name>
</gene>
<dbReference type="InterPro" id="IPR044581">
    <property type="entry name" value="TPC1_plant"/>
</dbReference>
<feature type="transmembrane region" description="Helical" evidence="6">
    <location>
        <begin position="633"/>
        <end position="653"/>
    </location>
</feature>
<dbReference type="Gene3D" id="1.10.287.70">
    <property type="match status" value="2"/>
</dbReference>
<evidence type="ECO:0000256" key="5">
    <source>
        <dbReference type="SAM" id="MobiDB-lite"/>
    </source>
</evidence>
<keyword evidence="9" id="KW-1185">Reference proteome</keyword>
<feature type="region of interest" description="Disordered" evidence="5">
    <location>
        <begin position="1"/>
        <end position="65"/>
    </location>
</feature>
<evidence type="ECO:0000313" key="8">
    <source>
        <dbReference type="EMBL" id="CAK9264407.1"/>
    </source>
</evidence>
<dbReference type="EMBL" id="OZ020111">
    <property type="protein sequence ID" value="CAK9264407.1"/>
    <property type="molecule type" value="Genomic_DNA"/>
</dbReference>
<feature type="transmembrane region" description="Helical" evidence="6">
    <location>
        <begin position="202"/>
        <end position="222"/>
    </location>
</feature>
<feature type="transmembrane region" description="Helical" evidence="6">
    <location>
        <begin position="234"/>
        <end position="255"/>
    </location>
</feature>
<proteinExistence type="predicted"/>
<feature type="transmembrane region" description="Helical" evidence="6">
    <location>
        <begin position="353"/>
        <end position="378"/>
    </location>
</feature>
<evidence type="ECO:0000256" key="6">
    <source>
        <dbReference type="SAM" id="Phobius"/>
    </source>
</evidence>
<feature type="transmembrane region" description="Helical" evidence="6">
    <location>
        <begin position="594"/>
        <end position="612"/>
    </location>
</feature>
<dbReference type="Gene3D" id="1.20.120.350">
    <property type="entry name" value="Voltage-gated potassium channels. Chain C"/>
    <property type="match status" value="1"/>
</dbReference>
<dbReference type="PANTHER" id="PTHR46988:SF4">
    <property type="entry name" value="ION TRANSPORT DOMAIN-CONTAINING PROTEIN"/>
    <property type="match status" value="1"/>
</dbReference>
<comment type="subcellular location">
    <subcellularLocation>
        <location evidence="1">Membrane</location>
        <topology evidence="1">Multi-pass membrane protein</topology>
    </subcellularLocation>
</comment>
<evidence type="ECO:0000256" key="1">
    <source>
        <dbReference type="ARBA" id="ARBA00004141"/>
    </source>
</evidence>
<dbReference type="InterPro" id="IPR005821">
    <property type="entry name" value="Ion_trans_dom"/>
</dbReference>